<accession>A0A3E1NJE5</accession>
<comment type="caution">
    <text evidence="1">The sequence shown here is derived from an EMBL/GenBank/DDBJ whole genome shotgun (WGS) entry which is preliminary data.</text>
</comment>
<organism evidence="1 2">
    <name type="scientific">Deminuibacter soli</name>
    <dbReference type="NCBI Taxonomy" id="2291815"/>
    <lineage>
        <taxon>Bacteria</taxon>
        <taxon>Pseudomonadati</taxon>
        <taxon>Bacteroidota</taxon>
        <taxon>Chitinophagia</taxon>
        <taxon>Chitinophagales</taxon>
        <taxon>Chitinophagaceae</taxon>
        <taxon>Deminuibacter</taxon>
    </lineage>
</organism>
<gene>
    <name evidence="1" type="ORF">DXN05_10915</name>
</gene>
<dbReference type="OrthoDB" id="674795at2"/>
<keyword evidence="2" id="KW-1185">Reference proteome</keyword>
<name>A0A3E1NJE5_9BACT</name>
<protein>
    <submittedName>
        <fullName evidence="1">Uncharacterized protein</fullName>
    </submittedName>
</protein>
<reference evidence="1 2" key="1">
    <citation type="submission" date="2018-08" db="EMBL/GenBank/DDBJ databases">
        <title>Chitinophagaceae sp. K23C18032701, a novel bacterium isolated from forest soil.</title>
        <authorList>
            <person name="Wang C."/>
        </authorList>
    </citation>
    <scope>NUCLEOTIDE SEQUENCE [LARGE SCALE GENOMIC DNA]</scope>
    <source>
        <strain evidence="1 2">K23C18032701</strain>
    </source>
</reference>
<evidence type="ECO:0000313" key="1">
    <source>
        <dbReference type="EMBL" id="RFM28042.1"/>
    </source>
</evidence>
<sequence>MSTVNYADKVFVRTFTHEGKKLYASFHPEVIIDRDEYETTGRYLVVLLHPTLGLESFYLNYHNEAQRWLIDDNAPEIVEDELLEWLGNQVETPKAA</sequence>
<proteinExistence type="predicted"/>
<evidence type="ECO:0000313" key="2">
    <source>
        <dbReference type="Proteomes" id="UP000261284"/>
    </source>
</evidence>
<dbReference type="AlphaFoldDB" id="A0A3E1NJE5"/>
<dbReference type="Proteomes" id="UP000261284">
    <property type="component" value="Unassembled WGS sequence"/>
</dbReference>
<dbReference type="EMBL" id="QTJU01000003">
    <property type="protein sequence ID" value="RFM28042.1"/>
    <property type="molecule type" value="Genomic_DNA"/>
</dbReference>
<dbReference type="RefSeq" id="WP_116847288.1">
    <property type="nucleotide sequence ID" value="NZ_QTJU01000003.1"/>
</dbReference>